<feature type="region of interest" description="Disordered" evidence="1">
    <location>
        <begin position="1"/>
        <end position="24"/>
    </location>
</feature>
<name>A0ABR4QC55_9CEST</name>
<reference evidence="2 3" key="1">
    <citation type="journal article" date="2022" name="Front. Cell. Infect. Microbiol.">
        <title>The Genomes of Two Strains of Taenia crassiceps the Animal Model for the Study of Human Cysticercosis.</title>
        <authorList>
            <person name="Bobes R.J."/>
            <person name="Estrada K."/>
            <person name="Rios-Valencia D.G."/>
            <person name="Calderon-Gallegos A."/>
            <person name="de la Torre P."/>
            <person name="Carrero J.C."/>
            <person name="Sanchez-Flores A."/>
            <person name="Laclette J.P."/>
        </authorList>
    </citation>
    <scope>NUCLEOTIDE SEQUENCE [LARGE SCALE GENOMIC DNA]</scope>
    <source>
        <strain evidence="2">WFUcys</strain>
    </source>
</reference>
<dbReference type="EMBL" id="JAKROA010000004">
    <property type="protein sequence ID" value="KAL5107232.1"/>
    <property type="molecule type" value="Genomic_DNA"/>
</dbReference>
<feature type="compositionally biased region" description="Basic and acidic residues" evidence="1">
    <location>
        <begin position="1"/>
        <end position="15"/>
    </location>
</feature>
<proteinExistence type="predicted"/>
<protein>
    <submittedName>
        <fullName evidence="2">Uncharacterized protein</fullName>
    </submittedName>
</protein>
<accession>A0ABR4QC55</accession>
<keyword evidence="3" id="KW-1185">Reference proteome</keyword>
<dbReference type="Proteomes" id="UP001651158">
    <property type="component" value="Unassembled WGS sequence"/>
</dbReference>
<evidence type="ECO:0000313" key="2">
    <source>
        <dbReference type="EMBL" id="KAL5107232.1"/>
    </source>
</evidence>
<evidence type="ECO:0000256" key="1">
    <source>
        <dbReference type="SAM" id="MobiDB-lite"/>
    </source>
</evidence>
<evidence type="ECO:0000313" key="3">
    <source>
        <dbReference type="Proteomes" id="UP001651158"/>
    </source>
</evidence>
<organism evidence="2 3">
    <name type="scientific">Taenia crassiceps</name>
    <dbReference type="NCBI Taxonomy" id="6207"/>
    <lineage>
        <taxon>Eukaryota</taxon>
        <taxon>Metazoa</taxon>
        <taxon>Spiralia</taxon>
        <taxon>Lophotrochozoa</taxon>
        <taxon>Platyhelminthes</taxon>
        <taxon>Cestoda</taxon>
        <taxon>Eucestoda</taxon>
        <taxon>Cyclophyllidea</taxon>
        <taxon>Taeniidae</taxon>
        <taxon>Taenia</taxon>
    </lineage>
</organism>
<sequence>MFEDLRRTMRGDSRTIGESPVSCRVGTHPSSPVSLFLEHSCIPTVTNRRRFTSRTSRLRVHSPTTSTGICTLRQMEQWARHQQHYQRQWQQHMVVNCGGRLH</sequence>
<gene>
    <name evidence="2" type="ORF">TcWFU_000281</name>
</gene>
<comment type="caution">
    <text evidence="2">The sequence shown here is derived from an EMBL/GenBank/DDBJ whole genome shotgun (WGS) entry which is preliminary data.</text>
</comment>